<evidence type="ECO:0000256" key="1">
    <source>
        <dbReference type="SAM" id="MobiDB-lite"/>
    </source>
</evidence>
<feature type="region of interest" description="Disordered" evidence="1">
    <location>
        <begin position="46"/>
        <end position="189"/>
    </location>
</feature>
<feature type="compositionally biased region" description="Pro residues" evidence="1">
    <location>
        <begin position="156"/>
        <end position="172"/>
    </location>
</feature>
<dbReference type="EMBL" id="FWFG01000023">
    <property type="protein sequence ID" value="SLM88831.1"/>
    <property type="molecule type" value="Genomic_DNA"/>
</dbReference>
<accession>A0A1X6WWF0</accession>
<gene>
    <name evidence="2" type="ORF">FM110_02545</name>
</gene>
<feature type="compositionally biased region" description="Basic residues" evidence="1">
    <location>
        <begin position="176"/>
        <end position="189"/>
    </location>
</feature>
<dbReference type="Proteomes" id="UP000195981">
    <property type="component" value="Unassembled WGS sequence"/>
</dbReference>
<sequence>MTCADGRRAHICAHLHGGFTVAADVCTSVRTTGAFVRTAPLRGPRDIIISTRHRRGTAPRARRRPTHGTAQRPGRPGQPAQRGLHRRRRHRSRRGQGRRGDAVLRRDRRARRGHPEGSRDGRPGCSPGAEHRLRRAPPGPPRPLPCALTSRCPSRSLPPGPPRPSPGQPYPSGPRRSARSRRAVRAPRR</sequence>
<feature type="compositionally biased region" description="Basic and acidic residues" evidence="1">
    <location>
        <begin position="113"/>
        <end position="122"/>
    </location>
</feature>
<protein>
    <submittedName>
        <fullName evidence="2">Putative LuxR-family transcriptional regulator</fullName>
    </submittedName>
</protein>
<feature type="compositionally biased region" description="Basic residues" evidence="1">
    <location>
        <begin position="51"/>
        <end position="66"/>
    </location>
</feature>
<proteinExistence type="predicted"/>
<reference evidence="2 3" key="1">
    <citation type="submission" date="2017-02" db="EMBL/GenBank/DDBJ databases">
        <authorList>
            <person name="Peterson S.W."/>
        </authorList>
    </citation>
    <scope>NUCLEOTIDE SEQUENCE [LARGE SCALE GENOMIC DNA]</scope>
    <source>
        <strain evidence="2 3">CIP104813</strain>
    </source>
</reference>
<evidence type="ECO:0000313" key="2">
    <source>
        <dbReference type="EMBL" id="SLM88831.1"/>
    </source>
</evidence>
<keyword evidence="3" id="KW-1185">Reference proteome</keyword>
<dbReference type="AlphaFoldDB" id="A0A1X6WWF0"/>
<name>A0A1X6WWF0_9MICO</name>
<evidence type="ECO:0000313" key="3">
    <source>
        <dbReference type="Proteomes" id="UP000195981"/>
    </source>
</evidence>
<organism evidence="2 3">
    <name type="scientific">Brachybacterium nesterenkovii</name>
    <dbReference type="NCBI Taxonomy" id="47847"/>
    <lineage>
        <taxon>Bacteria</taxon>
        <taxon>Bacillati</taxon>
        <taxon>Actinomycetota</taxon>
        <taxon>Actinomycetes</taxon>
        <taxon>Micrococcales</taxon>
        <taxon>Dermabacteraceae</taxon>
        <taxon>Brachybacterium</taxon>
    </lineage>
</organism>
<feature type="compositionally biased region" description="Basic residues" evidence="1">
    <location>
        <begin position="83"/>
        <end position="97"/>
    </location>
</feature>